<dbReference type="RefSeq" id="WP_203827608.1">
    <property type="nucleotide sequence ID" value="NZ_BAAATY010000019.1"/>
</dbReference>
<dbReference type="PANTHER" id="PTHR43433">
    <property type="entry name" value="HYDROLASE, ALPHA/BETA FOLD FAMILY PROTEIN"/>
    <property type="match status" value="1"/>
</dbReference>
<keyword evidence="4" id="KW-1185">Reference proteome</keyword>
<gene>
    <name evidence="3" type="ORF">Apa02nite_055670</name>
</gene>
<evidence type="ECO:0000313" key="4">
    <source>
        <dbReference type="Proteomes" id="UP000624709"/>
    </source>
</evidence>
<dbReference type="InterPro" id="IPR000073">
    <property type="entry name" value="AB_hydrolase_1"/>
</dbReference>
<accession>A0ABQ4BFL4</accession>
<evidence type="ECO:0000259" key="2">
    <source>
        <dbReference type="Pfam" id="PF00561"/>
    </source>
</evidence>
<dbReference type="SUPFAM" id="SSF53474">
    <property type="entry name" value="alpha/beta-Hydrolases"/>
    <property type="match status" value="1"/>
</dbReference>
<dbReference type="Gene3D" id="3.40.50.1820">
    <property type="entry name" value="alpha/beta hydrolase"/>
    <property type="match status" value="1"/>
</dbReference>
<protein>
    <submittedName>
        <fullName evidence="3">Arylesterase</fullName>
    </submittedName>
</protein>
<feature type="domain" description="AB hydrolase-1" evidence="2">
    <location>
        <begin position="25"/>
        <end position="264"/>
    </location>
</feature>
<dbReference type="PANTHER" id="PTHR43433:SF4">
    <property type="entry name" value="NON-HEME CHLOROPEROXIDASE-RELATED"/>
    <property type="match status" value="1"/>
</dbReference>
<keyword evidence="1" id="KW-0575">Peroxidase</keyword>
<evidence type="ECO:0000313" key="3">
    <source>
        <dbReference type="EMBL" id="GIE69459.1"/>
    </source>
</evidence>
<comment type="caution">
    <text evidence="3">The sequence shown here is derived from an EMBL/GenBank/DDBJ whole genome shotgun (WGS) entry which is preliminary data.</text>
</comment>
<dbReference type="PRINTS" id="PR00111">
    <property type="entry name" value="ABHYDROLASE"/>
</dbReference>
<evidence type="ECO:0000256" key="1">
    <source>
        <dbReference type="ARBA" id="ARBA00022559"/>
    </source>
</evidence>
<dbReference type="InterPro" id="IPR029058">
    <property type="entry name" value="AB_hydrolase_fold"/>
</dbReference>
<dbReference type="InterPro" id="IPR000639">
    <property type="entry name" value="Epox_hydrolase-like"/>
</dbReference>
<dbReference type="EMBL" id="BOMS01000088">
    <property type="protein sequence ID" value="GIE69459.1"/>
    <property type="molecule type" value="Genomic_DNA"/>
</dbReference>
<reference evidence="3 4" key="1">
    <citation type="submission" date="2021-01" db="EMBL/GenBank/DDBJ databases">
        <title>Whole genome shotgun sequence of Actinoplanes palleronii NBRC 14916.</title>
        <authorList>
            <person name="Komaki H."/>
            <person name="Tamura T."/>
        </authorList>
    </citation>
    <scope>NUCLEOTIDE SEQUENCE [LARGE SCALE GENOMIC DNA]</scope>
    <source>
        <strain evidence="3 4">NBRC 14916</strain>
    </source>
</reference>
<sequence>MPFIDVGRESSGPIQLHYEDHGDGPAVVLVHGYPLDGASWEKQEAALLAAGHRVITYDRRGFGQSSQPAGGYDYDTFAADLNQLLTALDLTDVTLGGFSMGTGEVVRYLATYGSDRIARAALLGPLPPFLLATDEDPPGAPQALFDGFASAAAGDRPAFLTGFLNDFYNYDVYGGTRVSADRLRASWNTALLASPIAVVACIQAWLTDFRDDLPRIDVPVLVMQGDQDRILPPPATGERLRTLLPDARHLSVEGGPHAIIWTHADQVNQALLEFVVVK</sequence>
<dbReference type="Proteomes" id="UP000624709">
    <property type="component" value="Unassembled WGS sequence"/>
</dbReference>
<dbReference type="InterPro" id="IPR050471">
    <property type="entry name" value="AB_hydrolase"/>
</dbReference>
<name>A0ABQ4BFL4_9ACTN</name>
<dbReference type="PRINTS" id="PR00412">
    <property type="entry name" value="EPOXHYDRLASE"/>
</dbReference>
<dbReference type="Pfam" id="PF00561">
    <property type="entry name" value="Abhydrolase_1"/>
    <property type="match status" value="1"/>
</dbReference>
<organism evidence="3 4">
    <name type="scientific">Actinoplanes palleronii</name>
    <dbReference type="NCBI Taxonomy" id="113570"/>
    <lineage>
        <taxon>Bacteria</taxon>
        <taxon>Bacillati</taxon>
        <taxon>Actinomycetota</taxon>
        <taxon>Actinomycetes</taxon>
        <taxon>Micromonosporales</taxon>
        <taxon>Micromonosporaceae</taxon>
        <taxon>Actinoplanes</taxon>
    </lineage>
</organism>
<proteinExistence type="predicted"/>
<keyword evidence="1" id="KW-0560">Oxidoreductase</keyword>